<dbReference type="RefSeq" id="XP_013933401.1">
    <property type="nucleotide sequence ID" value="XM_014077926.1"/>
</dbReference>
<dbReference type="Pfam" id="PF05871">
    <property type="entry name" value="ESCRT-II"/>
    <property type="match status" value="1"/>
</dbReference>
<dbReference type="EMBL" id="AEOI02000009">
    <property type="protein sequence ID" value="ESW97316.1"/>
    <property type="molecule type" value="Genomic_DNA"/>
</dbReference>
<dbReference type="OMA" id="TRCLIMW"/>
<dbReference type="InterPro" id="IPR036388">
    <property type="entry name" value="WH-like_DNA-bd_sf"/>
</dbReference>
<dbReference type="HOGENOM" id="CLU_087657_1_1_1"/>
<evidence type="ECO:0000256" key="4">
    <source>
        <dbReference type="ARBA" id="ARBA00030094"/>
    </source>
</evidence>
<dbReference type="STRING" id="871575.W1Q930"/>
<reference evidence="5 6" key="1">
    <citation type="journal article" date="2013" name="BMC Genomics">
        <title>Genome sequence and analysis of methylotrophic yeast Hansenula polymorpha DL1.</title>
        <authorList>
            <person name="Ravin N.V."/>
            <person name="Eldarov M.A."/>
            <person name="Kadnikov V.V."/>
            <person name="Beletsky A.V."/>
            <person name="Schneider J."/>
            <person name="Mardanova E.S."/>
            <person name="Smekalova E.M."/>
            <person name="Zvereva M.I."/>
            <person name="Dontsova O.A."/>
            <person name="Mardanov A.V."/>
            <person name="Skryabin K.G."/>
        </authorList>
    </citation>
    <scope>NUCLEOTIDE SEQUENCE [LARGE SCALE GENOMIC DNA]</scope>
    <source>
        <strain evidence="6">ATCC 26012 / BCRC 20466 / JCM 22074 / NRRL Y-7560 / DL-1</strain>
    </source>
</reference>
<dbReference type="eggNOG" id="KOG4068">
    <property type="taxonomic scope" value="Eukaryota"/>
</dbReference>
<protein>
    <recommendedName>
        <fullName evidence="4">ESCRT-II complex subunit VPS25</fullName>
    </recommendedName>
</protein>
<gene>
    <name evidence="5" type="ORF">HPODL_01416</name>
</gene>
<evidence type="ECO:0000313" key="5">
    <source>
        <dbReference type="EMBL" id="ESW97316.1"/>
    </source>
</evidence>
<dbReference type="OrthoDB" id="245150at2759"/>
<dbReference type="GO" id="GO:0005198">
    <property type="term" value="F:structural molecule activity"/>
    <property type="evidence" value="ECO:0007669"/>
    <property type="project" value="EnsemblFungi"/>
</dbReference>
<dbReference type="PANTHER" id="PTHR13149">
    <property type="entry name" value="VACUOLAR PROTEIN SORTING-ASSOCIATED PROTEIN VPS25"/>
    <property type="match status" value="1"/>
</dbReference>
<dbReference type="FunFam" id="1.10.10.10:FF:000141">
    <property type="entry name" value="vacuolar protein-sorting-associated protein 25"/>
    <property type="match status" value="1"/>
</dbReference>
<dbReference type="GO" id="GO:0006623">
    <property type="term" value="P:protein targeting to vacuole"/>
    <property type="evidence" value="ECO:0007669"/>
    <property type="project" value="EnsemblFungi"/>
</dbReference>
<dbReference type="GO" id="GO:0000814">
    <property type="term" value="C:ESCRT II complex"/>
    <property type="evidence" value="ECO:0007669"/>
    <property type="project" value="EnsemblFungi"/>
</dbReference>
<dbReference type="GeneID" id="25770879"/>
<dbReference type="InterPro" id="IPR008570">
    <property type="entry name" value="ESCRT-II_cplx_Vps25-sub"/>
</dbReference>
<evidence type="ECO:0000256" key="3">
    <source>
        <dbReference type="ARBA" id="ARBA00022927"/>
    </source>
</evidence>
<dbReference type="GO" id="GO:0000122">
    <property type="term" value="P:negative regulation of transcription by RNA polymerase II"/>
    <property type="evidence" value="ECO:0007669"/>
    <property type="project" value="EnsemblFungi"/>
</dbReference>
<comment type="caution">
    <text evidence="5">The sequence shown here is derived from an EMBL/GenBank/DDBJ whole genome shotgun (WGS) entry which is preliminary data.</text>
</comment>
<dbReference type="InterPro" id="IPR036390">
    <property type="entry name" value="WH_DNA-bd_sf"/>
</dbReference>
<evidence type="ECO:0000313" key="6">
    <source>
        <dbReference type="Proteomes" id="UP000008673"/>
    </source>
</evidence>
<organism evidence="5 6">
    <name type="scientific">Ogataea parapolymorpha (strain ATCC 26012 / BCRC 20466 / JCM 22074 / NRRL Y-7560 / DL-1)</name>
    <name type="common">Yeast</name>
    <name type="synonym">Hansenula polymorpha</name>
    <dbReference type="NCBI Taxonomy" id="871575"/>
    <lineage>
        <taxon>Eukaryota</taxon>
        <taxon>Fungi</taxon>
        <taxon>Dikarya</taxon>
        <taxon>Ascomycota</taxon>
        <taxon>Saccharomycotina</taxon>
        <taxon>Pichiomycetes</taxon>
        <taxon>Pichiales</taxon>
        <taxon>Pichiaceae</taxon>
        <taxon>Ogataea</taxon>
    </lineage>
</organism>
<dbReference type="PANTHER" id="PTHR13149:SF0">
    <property type="entry name" value="VACUOLAR PROTEIN-SORTING-ASSOCIATED PROTEIN 25"/>
    <property type="match status" value="1"/>
</dbReference>
<name>W1Q930_OGAPD</name>
<dbReference type="KEGG" id="opa:HPODL_01416"/>
<dbReference type="Proteomes" id="UP000008673">
    <property type="component" value="Unassembled WGS sequence"/>
</dbReference>
<evidence type="ECO:0000256" key="1">
    <source>
        <dbReference type="ARBA" id="ARBA00009674"/>
    </source>
</evidence>
<dbReference type="GO" id="GO:0016236">
    <property type="term" value="P:macroautophagy"/>
    <property type="evidence" value="ECO:0007669"/>
    <property type="project" value="UniProtKB-ARBA"/>
</dbReference>
<keyword evidence="6" id="KW-1185">Reference proteome</keyword>
<dbReference type="AlphaFoldDB" id="W1Q930"/>
<dbReference type="SUPFAM" id="SSF46785">
    <property type="entry name" value="Winged helix' DNA-binding domain"/>
    <property type="match status" value="2"/>
</dbReference>
<dbReference type="Gene3D" id="1.10.10.570">
    <property type="entry name" value="Winged helix' DNA-binding domain. Chain C. Domain 1"/>
    <property type="match status" value="1"/>
</dbReference>
<comment type="similarity">
    <text evidence="1">Belongs to the VPS25 family.</text>
</comment>
<dbReference type="GO" id="GO:0042803">
    <property type="term" value="F:protein homodimerization activity"/>
    <property type="evidence" value="ECO:0007669"/>
    <property type="project" value="TreeGrafter"/>
</dbReference>
<sequence>MSFKFPSIYDFPPFFTKQVHSQTLETQKSHWIQLILDYCRFNKIWILSLNGESGDSTLDHVDPEDEDDDDDYAEVTKQSLFTNNKIDRSLKSDFIMEIYNEMISKEKAEWVNPKNHKHGIIVYWHTLEEWANIIFEWIDITGQSNTVLTLYELRKGDLAKTQEFYGMNPTVLIKVLNVLVKTDRAQIMKDDNGKIAGVKFSDK</sequence>
<dbReference type="GO" id="GO:0043328">
    <property type="term" value="P:protein transport to vacuole involved in ubiquitin-dependent protein catabolic process via the multivesicular body sorting pathway"/>
    <property type="evidence" value="ECO:0007669"/>
    <property type="project" value="TreeGrafter"/>
</dbReference>
<dbReference type="GO" id="GO:1904669">
    <property type="term" value="P:ATP export"/>
    <property type="evidence" value="ECO:0007669"/>
    <property type="project" value="EnsemblFungi"/>
</dbReference>
<dbReference type="Gene3D" id="1.10.10.10">
    <property type="entry name" value="Winged helix-like DNA-binding domain superfamily/Winged helix DNA-binding domain"/>
    <property type="match status" value="1"/>
</dbReference>
<proteinExistence type="inferred from homology"/>
<dbReference type="InterPro" id="IPR014041">
    <property type="entry name" value="ESCRT-II_cplx_Vps25-sub_N"/>
</dbReference>
<keyword evidence="2" id="KW-0813">Transport</keyword>
<keyword evidence="3" id="KW-0653">Protein transport</keyword>
<evidence type="ECO:0000256" key="2">
    <source>
        <dbReference type="ARBA" id="ARBA00022448"/>
    </source>
</evidence>
<accession>W1Q930</accession>